<dbReference type="SUPFAM" id="SSF46689">
    <property type="entry name" value="Homeodomain-like"/>
    <property type="match status" value="1"/>
</dbReference>
<dbReference type="PANTHER" id="PTHR37812:SF1">
    <property type="entry name" value="MU-LIKE PROPHAGE FLUMU PROTEIN C"/>
    <property type="match status" value="1"/>
</dbReference>
<keyword evidence="2" id="KW-1185">Reference proteome</keyword>
<evidence type="ECO:0000313" key="2">
    <source>
        <dbReference type="Proteomes" id="UP000543642"/>
    </source>
</evidence>
<dbReference type="NCBIfam" id="NF040785">
    <property type="entry name" value="CD3324_fam"/>
    <property type="match status" value="1"/>
</dbReference>
<proteinExistence type="predicted"/>
<dbReference type="RefSeq" id="WP_183771613.1">
    <property type="nucleotide sequence ID" value="NZ_JACHFW010000002.1"/>
</dbReference>
<dbReference type="InterPro" id="IPR009057">
    <property type="entry name" value="Homeodomain-like_sf"/>
</dbReference>
<dbReference type="PANTHER" id="PTHR37812">
    <property type="entry name" value="MU-LIKE PROPHAGE FLUMU PROTEIN C"/>
    <property type="match status" value="1"/>
</dbReference>
<accession>A0A7W8M451</accession>
<comment type="caution">
    <text evidence="1">The sequence shown here is derived from an EMBL/GenBank/DDBJ whole genome shotgun (WGS) entry which is preliminary data.</text>
</comment>
<reference evidence="1 2" key="1">
    <citation type="submission" date="2020-08" db="EMBL/GenBank/DDBJ databases">
        <title>Genomic Encyclopedia of Type Strains, Phase IV (KMG-IV): sequencing the most valuable type-strain genomes for metagenomic binning, comparative biology and taxonomic classification.</title>
        <authorList>
            <person name="Goeker M."/>
        </authorList>
    </citation>
    <scope>NUCLEOTIDE SEQUENCE [LARGE SCALE GENOMIC DNA]</scope>
    <source>
        <strain evidence="1 2">DSM 106146</strain>
    </source>
</reference>
<dbReference type="InterPro" id="IPR052411">
    <property type="entry name" value="c-mor_Regulatory_Protein"/>
</dbReference>
<organism evidence="1 2">
    <name type="scientific">Catenibacillus scindens</name>
    <dbReference type="NCBI Taxonomy" id="673271"/>
    <lineage>
        <taxon>Bacteria</taxon>
        <taxon>Bacillati</taxon>
        <taxon>Bacillota</taxon>
        <taxon>Clostridia</taxon>
        <taxon>Lachnospirales</taxon>
        <taxon>Lachnospiraceae</taxon>
        <taxon>Catenibacillus</taxon>
    </lineage>
</organism>
<protein>
    <submittedName>
        <fullName evidence="1">Mor family transcriptional regulator</fullName>
    </submittedName>
</protein>
<dbReference type="InterPro" id="IPR049739">
    <property type="entry name" value="YraL-like"/>
</dbReference>
<sequence>MKYFNAKLILPDALVKELQNYVQGGYIYIPIEQEQKKRWGEVSGYRQELEQRNEQIKRKYQNGVSMECLSEKYGLSLYAVRKIIYQK</sequence>
<dbReference type="EMBL" id="JACHFW010000002">
    <property type="protein sequence ID" value="MBB5263635.1"/>
    <property type="molecule type" value="Genomic_DNA"/>
</dbReference>
<name>A0A7W8M451_9FIRM</name>
<evidence type="ECO:0000313" key="1">
    <source>
        <dbReference type="EMBL" id="MBB5263635.1"/>
    </source>
</evidence>
<dbReference type="AlphaFoldDB" id="A0A7W8M451"/>
<gene>
    <name evidence="1" type="ORF">HNP82_000733</name>
</gene>
<dbReference type="Proteomes" id="UP000543642">
    <property type="component" value="Unassembled WGS sequence"/>
</dbReference>
<dbReference type="Gene3D" id="1.10.10.60">
    <property type="entry name" value="Homeodomain-like"/>
    <property type="match status" value="1"/>
</dbReference>